<evidence type="ECO:0000256" key="6">
    <source>
        <dbReference type="ARBA" id="ARBA00023277"/>
    </source>
</evidence>
<evidence type="ECO:0000256" key="1">
    <source>
        <dbReference type="ARBA" id="ARBA00022679"/>
    </source>
</evidence>
<dbReference type="PANTHER" id="PTHR43435">
    <property type="entry name" value="RIBULOKINASE"/>
    <property type="match status" value="1"/>
</dbReference>
<evidence type="ECO:0000256" key="2">
    <source>
        <dbReference type="ARBA" id="ARBA00022741"/>
    </source>
</evidence>
<keyword evidence="6" id="KW-0119">Carbohydrate metabolism</keyword>
<dbReference type="InterPro" id="IPR018485">
    <property type="entry name" value="FGGY_C"/>
</dbReference>
<dbReference type="EMBL" id="FNQY01000016">
    <property type="protein sequence ID" value="SEA39348.1"/>
    <property type="molecule type" value="Genomic_DNA"/>
</dbReference>
<dbReference type="PIRSF" id="PIRSF000538">
    <property type="entry name" value="GlpK"/>
    <property type="match status" value="1"/>
</dbReference>
<evidence type="ECO:0000259" key="7">
    <source>
        <dbReference type="Pfam" id="PF02782"/>
    </source>
</evidence>
<gene>
    <name evidence="8" type="ORF">SAMN05192529_11668</name>
</gene>
<feature type="domain" description="Carbohydrate kinase FGGY C-terminal" evidence="7">
    <location>
        <begin position="298"/>
        <end position="503"/>
    </location>
</feature>
<dbReference type="Gene3D" id="1.20.58.2240">
    <property type="match status" value="1"/>
</dbReference>
<accession>A0A1H4AU74</accession>
<sequence>MQTHAQNRYCLGIDFGTDSVRCLLVDAANGQTMAEGACAYPRWKEGLYCDAAQKIFRQHPLDYIESLEQVVKIVLSKVEGNIAGQIGALSIDTTGSTPAPVDINGTPLALLEEFKEDPEAMFYLWKDHSGIDEASDINHYNAGLSPATGGYLDFVGGYYSPEWFWSKWLHLLRQHSRAAKACYCFVEHADWMPFLLTGGRDVRQLKRNVCSAGHKGLWSEKWQGYPTEEFLAGVDPLLSGMRERLSPAHFTSDVSAGNISQPWAEKLGLPEGVKIGIGALDAHMGAVGGQIEPYYLSKVMGTSTCDMMVVPLKEMKDQTVGGICGQVPGSIIPQMMGLEAGQSAFGDVYGWFSSFLLKSMGLLGHQTGEQDKEKLLQRLSQQAETLSLEQWKRLPVSTDWFNGRRSPDVNPDLKAAITGLDLSRGPIDVFASLVEATCFGSQMIVERFVSNGVPVKGIIGLGGIAHKSPFVMQLMADILDRPIKINQSDECCALGAAMFAATQAGWYRRVEDAMQSMGQGFLTTYLPTSDQRWKSLIKERYRRYQQIGDFSLSYFLREDC</sequence>
<reference evidence="8 9" key="1">
    <citation type="submission" date="2016-10" db="EMBL/GenBank/DDBJ databases">
        <authorList>
            <person name="de Groot N.N."/>
        </authorList>
    </citation>
    <scope>NUCLEOTIDE SEQUENCE [LARGE SCALE GENOMIC DNA]</scope>
    <source>
        <strain evidence="8 9">Vu-144</strain>
    </source>
</reference>
<keyword evidence="3 8" id="KW-0418">Kinase</keyword>
<evidence type="ECO:0000256" key="3">
    <source>
        <dbReference type="ARBA" id="ARBA00022777"/>
    </source>
</evidence>
<keyword evidence="9" id="KW-1185">Reference proteome</keyword>
<keyword evidence="4" id="KW-0067">ATP-binding</keyword>
<dbReference type="GO" id="GO:0008741">
    <property type="term" value="F:ribulokinase activity"/>
    <property type="evidence" value="ECO:0007669"/>
    <property type="project" value="InterPro"/>
</dbReference>
<evidence type="ECO:0000256" key="4">
    <source>
        <dbReference type="ARBA" id="ARBA00022840"/>
    </source>
</evidence>
<dbReference type="NCBIfam" id="NF003154">
    <property type="entry name" value="PRK04123.1"/>
    <property type="match status" value="1"/>
</dbReference>
<organism evidence="8 9">
    <name type="scientific">Arachidicoccus rhizosphaerae</name>
    <dbReference type="NCBI Taxonomy" id="551991"/>
    <lineage>
        <taxon>Bacteria</taxon>
        <taxon>Pseudomonadati</taxon>
        <taxon>Bacteroidota</taxon>
        <taxon>Chitinophagia</taxon>
        <taxon>Chitinophagales</taxon>
        <taxon>Chitinophagaceae</taxon>
        <taxon>Arachidicoccus</taxon>
    </lineage>
</organism>
<evidence type="ECO:0000313" key="9">
    <source>
        <dbReference type="Proteomes" id="UP000199041"/>
    </source>
</evidence>
<proteinExistence type="predicted"/>
<dbReference type="GO" id="GO:0005737">
    <property type="term" value="C:cytoplasm"/>
    <property type="evidence" value="ECO:0007669"/>
    <property type="project" value="TreeGrafter"/>
</dbReference>
<dbReference type="Proteomes" id="UP000199041">
    <property type="component" value="Unassembled WGS sequence"/>
</dbReference>
<dbReference type="GO" id="GO:0019150">
    <property type="term" value="F:D-ribulokinase activity"/>
    <property type="evidence" value="ECO:0007669"/>
    <property type="project" value="TreeGrafter"/>
</dbReference>
<dbReference type="PANTHER" id="PTHR43435:SF4">
    <property type="entry name" value="FGGY CARBOHYDRATE KINASE DOMAIN-CONTAINING PROTEIN"/>
    <property type="match status" value="1"/>
</dbReference>
<dbReference type="InterPro" id="IPR005929">
    <property type="entry name" value="Ribulokinase"/>
</dbReference>
<dbReference type="AlphaFoldDB" id="A0A1H4AU74"/>
<protein>
    <submittedName>
        <fullName evidence="8">L-ribulokinase</fullName>
    </submittedName>
</protein>
<keyword evidence="2" id="KW-0547">Nucleotide-binding</keyword>
<dbReference type="Gene3D" id="3.30.420.40">
    <property type="match status" value="1"/>
</dbReference>
<dbReference type="GO" id="GO:0005524">
    <property type="term" value="F:ATP binding"/>
    <property type="evidence" value="ECO:0007669"/>
    <property type="project" value="UniProtKB-KW"/>
</dbReference>
<dbReference type="InterPro" id="IPR000577">
    <property type="entry name" value="Carb_kinase_FGGY"/>
</dbReference>
<evidence type="ECO:0000313" key="8">
    <source>
        <dbReference type="EMBL" id="SEA39348.1"/>
    </source>
</evidence>
<keyword evidence="1" id="KW-0808">Transferase</keyword>
<evidence type="ECO:0000256" key="5">
    <source>
        <dbReference type="ARBA" id="ARBA00022935"/>
    </source>
</evidence>
<dbReference type="Pfam" id="PF02782">
    <property type="entry name" value="FGGY_C"/>
    <property type="match status" value="1"/>
</dbReference>
<keyword evidence="5" id="KW-0054">Arabinose catabolism</keyword>
<dbReference type="GO" id="GO:0019569">
    <property type="term" value="P:L-arabinose catabolic process to D-xylulose 5-phosphate"/>
    <property type="evidence" value="ECO:0007669"/>
    <property type="project" value="InterPro"/>
</dbReference>
<dbReference type="OrthoDB" id="9805576at2"/>
<name>A0A1H4AU74_9BACT</name>
<dbReference type="RefSeq" id="WP_091399547.1">
    <property type="nucleotide sequence ID" value="NZ_FNQY01000016.1"/>
</dbReference>
<dbReference type="InterPro" id="IPR043129">
    <property type="entry name" value="ATPase_NBD"/>
</dbReference>
<dbReference type="SUPFAM" id="SSF53067">
    <property type="entry name" value="Actin-like ATPase domain"/>
    <property type="match status" value="2"/>
</dbReference>
<dbReference type="CDD" id="cd07781">
    <property type="entry name" value="ASKHA_NBD_FGGY_L-RBK"/>
    <property type="match status" value="1"/>
</dbReference>
<dbReference type="STRING" id="551991.SAMN05192529_11668"/>